<dbReference type="Gene3D" id="3.30.70.270">
    <property type="match status" value="1"/>
</dbReference>
<dbReference type="Pfam" id="PF00990">
    <property type="entry name" value="GGDEF"/>
    <property type="match status" value="1"/>
</dbReference>
<evidence type="ECO:0000313" key="3">
    <source>
        <dbReference type="EMBL" id="TCU98594.1"/>
    </source>
</evidence>
<sequence length="181" mass="19589">MSLVSPSDSPLPAPRTAPTPPRRVETTVELEIELIRHLARSRRQGDQMALLWIEVELLSLVGQASADGLRETVAQALGARLLYRVRRTDFVFQVGDTGFAVLLDTDKAGAELVERRLFEQLRGPYGLEKNLAQVQISVGLAVSSEAHRHGSGLLQCAIDDIYARPQPAAAALPASSVANSI</sequence>
<evidence type="ECO:0000259" key="2">
    <source>
        <dbReference type="PROSITE" id="PS50887"/>
    </source>
</evidence>
<evidence type="ECO:0000256" key="1">
    <source>
        <dbReference type="SAM" id="MobiDB-lite"/>
    </source>
</evidence>
<feature type="domain" description="GGDEF" evidence="2">
    <location>
        <begin position="46"/>
        <end position="177"/>
    </location>
</feature>
<dbReference type="InterPro" id="IPR029787">
    <property type="entry name" value="Nucleotide_cyclase"/>
</dbReference>
<dbReference type="SUPFAM" id="SSF55073">
    <property type="entry name" value="Nucleotide cyclase"/>
    <property type="match status" value="1"/>
</dbReference>
<keyword evidence="4" id="KW-1185">Reference proteome</keyword>
<dbReference type="OrthoDB" id="8907753at2"/>
<dbReference type="EMBL" id="SMBU01000010">
    <property type="protein sequence ID" value="TCU98594.1"/>
    <property type="molecule type" value="Genomic_DNA"/>
</dbReference>
<organism evidence="3 4">
    <name type="scientific">Roseateles saccharophilus</name>
    <name type="common">Pseudomonas saccharophila</name>
    <dbReference type="NCBI Taxonomy" id="304"/>
    <lineage>
        <taxon>Bacteria</taxon>
        <taxon>Pseudomonadati</taxon>
        <taxon>Pseudomonadota</taxon>
        <taxon>Betaproteobacteria</taxon>
        <taxon>Burkholderiales</taxon>
        <taxon>Sphaerotilaceae</taxon>
        <taxon>Roseateles</taxon>
    </lineage>
</organism>
<name>A0A4R3V855_ROSSA</name>
<dbReference type="InterPro" id="IPR000160">
    <property type="entry name" value="GGDEF_dom"/>
</dbReference>
<dbReference type="InterPro" id="IPR043128">
    <property type="entry name" value="Rev_trsase/Diguanyl_cyclase"/>
</dbReference>
<dbReference type="AlphaFoldDB" id="A0A4R3V855"/>
<gene>
    <name evidence="3" type="ORF">EV671_101043</name>
</gene>
<feature type="region of interest" description="Disordered" evidence="1">
    <location>
        <begin position="1"/>
        <end position="23"/>
    </location>
</feature>
<dbReference type="RefSeq" id="WP_132571285.1">
    <property type="nucleotide sequence ID" value="NZ_CBCSGL010000061.1"/>
</dbReference>
<proteinExistence type="predicted"/>
<dbReference type="PROSITE" id="PS50887">
    <property type="entry name" value="GGDEF"/>
    <property type="match status" value="1"/>
</dbReference>
<protein>
    <submittedName>
        <fullName evidence="3">GGDEF domain-containing protein</fullName>
    </submittedName>
</protein>
<comment type="caution">
    <text evidence="3">The sequence shown here is derived from an EMBL/GenBank/DDBJ whole genome shotgun (WGS) entry which is preliminary data.</text>
</comment>
<evidence type="ECO:0000313" key="4">
    <source>
        <dbReference type="Proteomes" id="UP000295110"/>
    </source>
</evidence>
<accession>A0A4R3V855</accession>
<feature type="compositionally biased region" description="Pro residues" evidence="1">
    <location>
        <begin position="9"/>
        <end position="21"/>
    </location>
</feature>
<reference evidence="3 4" key="1">
    <citation type="submission" date="2019-03" db="EMBL/GenBank/DDBJ databases">
        <title>Genomic Encyclopedia of Type Strains, Phase IV (KMG-IV): sequencing the most valuable type-strain genomes for metagenomic binning, comparative biology and taxonomic classification.</title>
        <authorList>
            <person name="Goeker M."/>
        </authorList>
    </citation>
    <scope>NUCLEOTIDE SEQUENCE [LARGE SCALE GENOMIC DNA]</scope>
    <source>
        <strain evidence="3 4">DSM 654</strain>
    </source>
</reference>
<dbReference type="Proteomes" id="UP000295110">
    <property type="component" value="Unassembled WGS sequence"/>
</dbReference>